<keyword evidence="4 5" id="KW-0472">Membrane</keyword>
<evidence type="ECO:0000256" key="5">
    <source>
        <dbReference type="SAM" id="Phobius"/>
    </source>
</evidence>
<feature type="transmembrane region" description="Helical" evidence="5">
    <location>
        <begin position="46"/>
        <end position="69"/>
    </location>
</feature>
<feature type="transmembrane region" description="Helical" evidence="5">
    <location>
        <begin position="6"/>
        <end position="25"/>
    </location>
</feature>
<keyword evidence="3 5" id="KW-1133">Transmembrane helix</keyword>
<sequence>MSIGAAAYLVARFLIGAVFTVSALSKVRGPGAYARYGDATRALVPFGRPGMVAAVALIGEAAVPVLLAVAPAAGFVLAAALLTGFTVAIAGAVRNRRAVRCACFGPSVTPVGGAHLARNVFLLAAAACGLALGPAPAPEPALLAVLVAVSLFLTLLVLLTDLLAYLFAAPTEES</sequence>
<dbReference type="Pfam" id="PF07291">
    <property type="entry name" value="MauE"/>
    <property type="match status" value="1"/>
</dbReference>
<feature type="transmembrane region" description="Helical" evidence="5">
    <location>
        <begin position="116"/>
        <end position="135"/>
    </location>
</feature>
<evidence type="ECO:0000313" key="8">
    <source>
        <dbReference type="Proteomes" id="UP000640052"/>
    </source>
</evidence>
<evidence type="ECO:0000256" key="2">
    <source>
        <dbReference type="ARBA" id="ARBA00022692"/>
    </source>
</evidence>
<keyword evidence="2 5" id="KW-0812">Transmembrane</keyword>
<evidence type="ECO:0000256" key="1">
    <source>
        <dbReference type="ARBA" id="ARBA00004141"/>
    </source>
</evidence>
<evidence type="ECO:0000313" key="7">
    <source>
        <dbReference type="EMBL" id="GIH25213.1"/>
    </source>
</evidence>
<comment type="caution">
    <text evidence="7">The sequence shown here is derived from an EMBL/GenBank/DDBJ whole genome shotgun (WGS) entry which is preliminary data.</text>
</comment>
<evidence type="ECO:0000256" key="4">
    <source>
        <dbReference type="ARBA" id="ARBA00023136"/>
    </source>
</evidence>
<dbReference type="GO" id="GO:0016020">
    <property type="term" value="C:membrane"/>
    <property type="evidence" value="ECO:0007669"/>
    <property type="project" value="UniProtKB-SubCell"/>
</dbReference>
<proteinExistence type="predicted"/>
<protein>
    <recommendedName>
        <fullName evidence="6">Methylamine utilisation protein MauE domain-containing protein</fullName>
    </recommendedName>
</protein>
<reference evidence="7" key="1">
    <citation type="submission" date="2021-01" db="EMBL/GenBank/DDBJ databases">
        <title>Whole genome shotgun sequence of Acrocarpospora phusangensis NBRC 108782.</title>
        <authorList>
            <person name="Komaki H."/>
            <person name="Tamura T."/>
        </authorList>
    </citation>
    <scope>NUCLEOTIDE SEQUENCE</scope>
    <source>
        <strain evidence="7">NBRC 108782</strain>
    </source>
</reference>
<dbReference type="EMBL" id="BOOA01000026">
    <property type="protein sequence ID" value="GIH25213.1"/>
    <property type="molecule type" value="Genomic_DNA"/>
</dbReference>
<keyword evidence="8" id="KW-1185">Reference proteome</keyword>
<comment type="subcellular location">
    <subcellularLocation>
        <location evidence="1">Membrane</location>
        <topology evidence="1">Multi-pass membrane protein</topology>
    </subcellularLocation>
</comment>
<dbReference type="AlphaFoldDB" id="A0A919QD24"/>
<feature type="domain" description="Methylamine utilisation protein MauE" evidence="6">
    <location>
        <begin position="6"/>
        <end position="131"/>
    </location>
</feature>
<feature type="transmembrane region" description="Helical" evidence="5">
    <location>
        <begin position="75"/>
        <end position="95"/>
    </location>
</feature>
<dbReference type="InterPro" id="IPR009908">
    <property type="entry name" value="Methylamine_util_MauE"/>
</dbReference>
<evidence type="ECO:0000259" key="6">
    <source>
        <dbReference type="Pfam" id="PF07291"/>
    </source>
</evidence>
<dbReference type="GO" id="GO:0030416">
    <property type="term" value="P:methylamine metabolic process"/>
    <property type="evidence" value="ECO:0007669"/>
    <property type="project" value="InterPro"/>
</dbReference>
<name>A0A919QD24_9ACTN</name>
<dbReference type="RefSeq" id="WP_204041947.1">
    <property type="nucleotide sequence ID" value="NZ_BOOA01000026.1"/>
</dbReference>
<organism evidence="7 8">
    <name type="scientific">Acrocarpospora phusangensis</name>
    <dbReference type="NCBI Taxonomy" id="1070424"/>
    <lineage>
        <taxon>Bacteria</taxon>
        <taxon>Bacillati</taxon>
        <taxon>Actinomycetota</taxon>
        <taxon>Actinomycetes</taxon>
        <taxon>Streptosporangiales</taxon>
        <taxon>Streptosporangiaceae</taxon>
        <taxon>Acrocarpospora</taxon>
    </lineage>
</organism>
<gene>
    <name evidence="7" type="ORF">Aph01nite_35230</name>
</gene>
<accession>A0A919QD24</accession>
<dbReference type="Proteomes" id="UP000640052">
    <property type="component" value="Unassembled WGS sequence"/>
</dbReference>
<evidence type="ECO:0000256" key="3">
    <source>
        <dbReference type="ARBA" id="ARBA00022989"/>
    </source>
</evidence>
<feature type="transmembrane region" description="Helical" evidence="5">
    <location>
        <begin position="141"/>
        <end position="168"/>
    </location>
</feature>